<comment type="caution">
    <text evidence="2">The sequence shown here is derived from an EMBL/GenBank/DDBJ whole genome shotgun (WGS) entry which is preliminary data.</text>
</comment>
<evidence type="ECO:0000313" key="3">
    <source>
        <dbReference type="Proteomes" id="UP001596053"/>
    </source>
</evidence>
<evidence type="ECO:0000313" key="2">
    <source>
        <dbReference type="EMBL" id="MFC5421841.1"/>
    </source>
</evidence>
<organism evidence="2 3">
    <name type="scientific">Bosea eneae</name>
    <dbReference type="NCBI Taxonomy" id="151454"/>
    <lineage>
        <taxon>Bacteria</taxon>
        <taxon>Pseudomonadati</taxon>
        <taxon>Pseudomonadota</taxon>
        <taxon>Alphaproteobacteria</taxon>
        <taxon>Hyphomicrobiales</taxon>
        <taxon>Boseaceae</taxon>
        <taxon>Bosea</taxon>
    </lineage>
</organism>
<dbReference type="RefSeq" id="WP_377800128.1">
    <property type="nucleotide sequence ID" value="NZ_JBHSLW010000034.1"/>
</dbReference>
<sequence>MHRHGNANGAGGRLFPGGLPQFDGGRHAQSAGARSARADAYNEASTSQRKRASICGKLAFRAFVLRDEAKARGDAKSFIASATDIGRALVILMPLSTGSPEAAWARGPRNLCDQIAKMDPGMKDLA</sequence>
<keyword evidence="3" id="KW-1185">Reference proteome</keyword>
<feature type="region of interest" description="Disordered" evidence="1">
    <location>
        <begin position="1"/>
        <end position="45"/>
    </location>
</feature>
<gene>
    <name evidence="2" type="ORF">ACFPOB_19965</name>
</gene>
<proteinExistence type="predicted"/>
<evidence type="ECO:0000256" key="1">
    <source>
        <dbReference type="SAM" id="MobiDB-lite"/>
    </source>
</evidence>
<name>A0ABW0IVY8_9HYPH</name>
<dbReference type="EMBL" id="JBHSLW010000034">
    <property type="protein sequence ID" value="MFC5421841.1"/>
    <property type="molecule type" value="Genomic_DNA"/>
</dbReference>
<protein>
    <submittedName>
        <fullName evidence="2">Uncharacterized protein</fullName>
    </submittedName>
</protein>
<accession>A0ABW0IVY8</accession>
<reference evidence="3" key="1">
    <citation type="journal article" date="2019" name="Int. J. Syst. Evol. Microbiol.">
        <title>The Global Catalogue of Microorganisms (GCM) 10K type strain sequencing project: providing services to taxonomists for standard genome sequencing and annotation.</title>
        <authorList>
            <consortium name="The Broad Institute Genomics Platform"/>
            <consortium name="The Broad Institute Genome Sequencing Center for Infectious Disease"/>
            <person name="Wu L."/>
            <person name="Ma J."/>
        </authorList>
    </citation>
    <scope>NUCLEOTIDE SEQUENCE [LARGE SCALE GENOMIC DNA]</scope>
    <source>
        <strain evidence="3">NCAIM B.01391</strain>
    </source>
</reference>
<dbReference type="Proteomes" id="UP001596053">
    <property type="component" value="Unassembled WGS sequence"/>
</dbReference>